<dbReference type="InterPro" id="IPR038765">
    <property type="entry name" value="Papain-like_cys_pep_sf"/>
</dbReference>
<dbReference type="GO" id="GO:0004198">
    <property type="term" value="F:calcium-dependent cysteine-type endopeptidase activity"/>
    <property type="evidence" value="ECO:0007669"/>
    <property type="project" value="InterPro"/>
</dbReference>
<evidence type="ECO:0000313" key="9">
    <source>
        <dbReference type="Proteomes" id="UP000307440"/>
    </source>
</evidence>
<dbReference type="EMBL" id="ML210212">
    <property type="protein sequence ID" value="TFK23792.1"/>
    <property type="molecule type" value="Genomic_DNA"/>
</dbReference>
<feature type="active site" evidence="5 6">
    <location>
        <position position="126"/>
    </location>
</feature>
<dbReference type="PANTHER" id="PTHR10183:SF379">
    <property type="entry name" value="CALPAIN-5"/>
    <property type="match status" value="1"/>
</dbReference>
<dbReference type="SUPFAM" id="SSF54001">
    <property type="entry name" value="Cysteine proteinases"/>
    <property type="match status" value="1"/>
</dbReference>
<evidence type="ECO:0000256" key="3">
    <source>
        <dbReference type="ARBA" id="ARBA00022801"/>
    </source>
</evidence>
<keyword evidence="9" id="KW-1185">Reference proteome</keyword>
<keyword evidence="2 6" id="KW-0645">Protease</keyword>
<keyword evidence="4 6" id="KW-0788">Thiol protease</keyword>
<gene>
    <name evidence="8" type="ORF">FA15DRAFT_445985</name>
</gene>
<sequence>METYPKPTNKKGSKGRRNLKDHVEVREKKVGLFLSAELSSAIEECKARVASIVKECRARNRKFRDNEFDVQFDGELCLDGYSEKVKSAKDLKDVQRVTEIFEKPHFFPPGGAVNSNAIRQGSLGDCYFLSALSTVACIPGLINKICVDHDAEVGVYGFIFYRNSGWSSVVIDDMLLTNIPKYESLSQEAKAIYHEDKEQYNSNARKGGGLLLYAKAGAEEETWVPLIEKAYAKFHTNYAHLEGGFTSEALEDLTGGVSTTYMTKDILDTDRFWREEMLWVNRDRLFACGLSALDSPEDDPHKKSPDVQGLYGNHAYAVLRAVECKGKRFVVVRNPWGTGEWNGAWSDGSKEWTPEWLQVLPELNHSFGNDGQFVMEYKDFLDSFESIERTLLFDDSGWVLASSWVRAPLNMTPRAWSYGSLSFEVVIETKTKAILALTRLNDRFYRSLVKYSLVTFEFAVVRLGEKNPIETVSETRPFCSRSVSVELDLEPGPYVVYVSALRRVQRRLTQW</sequence>
<evidence type="ECO:0000256" key="1">
    <source>
        <dbReference type="ARBA" id="ARBA00007623"/>
    </source>
</evidence>
<dbReference type="STRING" id="230819.A0A5C3KTF0"/>
<dbReference type="InterPro" id="IPR022684">
    <property type="entry name" value="Calpain_cysteine_protease"/>
</dbReference>
<dbReference type="OrthoDB" id="424753at2759"/>
<evidence type="ECO:0000256" key="6">
    <source>
        <dbReference type="PROSITE-ProRule" id="PRU00239"/>
    </source>
</evidence>
<proteinExistence type="inferred from homology"/>
<dbReference type="Gene3D" id="3.90.70.10">
    <property type="entry name" value="Cysteine proteinases"/>
    <property type="match status" value="1"/>
</dbReference>
<feature type="active site" evidence="5 6">
    <location>
        <position position="314"/>
    </location>
</feature>
<reference evidence="8 9" key="1">
    <citation type="journal article" date="2019" name="Nat. Ecol. Evol.">
        <title>Megaphylogeny resolves global patterns of mushroom evolution.</title>
        <authorList>
            <person name="Varga T."/>
            <person name="Krizsan K."/>
            <person name="Foldi C."/>
            <person name="Dima B."/>
            <person name="Sanchez-Garcia M."/>
            <person name="Sanchez-Ramirez S."/>
            <person name="Szollosi G.J."/>
            <person name="Szarkandi J.G."/>
            <person name="Papp V."/>
            <person name="Albert L."/>
            <person name="Andreopoulos W."/>
            <person name="Angelini C."/>
            <person name="Antonin V."/>
            <person name="Barry K.W."/>
            <person name="Bougher N.L."/>
            <person name="Buchanan P."/>
            <person name="Buyck B."/>
            <person name="Bense V."/>
            <person name="Catcheside P."/>
            <person name="Chovatia M."/>
            <person name="Cooper J."/>
            <person name="Damon W."/>
            <person name="Desjardin D."/>
            <person name="Finy P."/>
            <person name="Geml J."/>
            <person name="Haridas S."/>
            <person name="Hughes K."/>
            <person name="Justo A."/>
            <person name="Karasinski D."/>
            <person name="Kautmanova I."/>
            <person name="Kiss B."/>
            <person name="Kocsube S."/>
            <person name="Kotiranta H."/>
            <person name="LaButti K.M."/>
            <person name="Lechner B.E."/>
            <person name="Liimatainen K."/>
            <person name="Lipzen A."/>
            <person name="Lukacs Z."/>
            <person name="Mihaltcheva S."/>
            <person name="Morgado L.N."/>
            <person name="Niskanen T."/>
            <person name="Noordeloos M.E."/>
            <person name="Ohm R.A."/>
            <person name="Ortiz-Santana B."/>
            <person name="Ovrebo C."/>
            <person name="Racz N."/>
            <person name="Riley R."/>
            <person name="Savchenko A."/>
            <person name="Shiryaev A."/>
            <person name="Soop K."/>
            <person name="Spirin V."/>
            <person name="Szebenyi C."/>
            <person name="Tomsovsky M."/>
            <person name="Tulloss R.E."/>
            <person name="Uehling J."/>
            <person name="Grigoriev I.V."/>
            <person name="Vagvolgyi C."/>
            <person name="Papp T."/>
            <person name="Martin F.M."/>
            <person name="Miettinen O."/>
            <person name="Hibbett D.S."/>
            <person name="Nagy L.G."/>
        </authorList>
    </citation>
    <scope>NUCLEOTIDE SEQUENCE [LARGE SCALE GENOMIC DNA]</scope>
    <source>
        <strain evidence="8 9">CBS 121175</strain>
    </source>
</reference>
<comment type="similarity">
    <text evidence="1">Belongs to the peptidase C2 family.</text>
</comment>
<protein>
    <submittedName>
        <fullName evidence="8">Cysteine proteinase</fullName>
    </submittedName>
</protein>
<dbReference type="AlphaFoldDB" id="A0A5C3KTF0"/>
<accession>A0A5C3KTF0</accession>
<feature type="domain" description="Calpain catalytic" evidence="7">
    <location>
        <begin position="62"/>
        <end position="393"/>
    </location>
</feature>
<dbReference type="PANTHER" id="PTHR10183">
    <property type="entry name" value="CALPAIN"/>
    <property type="match status" value="1"/>
</dbReference>
<evidence type="ECO:0000259" key="7">
    <source>
        <dbReference type="PROSITE" id="PS50203"/>
    </source>
</evidence>
<dbReference type="GO" id="GO:0006508">
    <property type="term" value="P:proteolysis"/>
    <property type="evidence" value="ECO:0007669"/>
    <property type="project" value="UniProtKB-KW"/>
</dbReference>
<dbReference type="Proteomes" id="UP000307440">
    <property type="component" value="Unassembled WGS sequence"/>
</dbReference>
<evidence type="ECO:0000256" key="2">
    <source>
        <dbReference type="ARBA" id="ARBA00022670"/>
    </source>
</evidence>
<feature type="active site" evidence="5 6">
    <location>
        <position position="334"/>
    </location>
</feature>
<dbReference type="CDD" id="cd00044">
    <property type="entry name" value="CysPc"/>
    <property type="match status" value="1"/>
</dbReference>
<dbReference type="PRINTS" id="PR00704">
    <property type="entry name" value="CALPAIN"/>
</dbReference>
<evidence type="ECO:0000313" key="8">
    <source>
        <dbReference type="EMBL" id="TFK23792.1"/>
    </source>
</evidence>
<dbReference type="Pfam" id="PF00648">
    <property type="entry name" value="Peptidase_C2"/>
    <property type="match status" value="1"/>
</dbReference>
<evidence type="ECO:0000256" key="4">
    <source>
        <dbReference type="ARBA" id="ARBA00022807"/>
    </source>
</evidence>
<dbReference type="SMART" id="SM00230">
    <property type="entry name" value="CysPc"/>
    <property type="match status" value="1"/>
</dbReference>
<evidence type="ECO:0000256" key="5">
    <source>
        <dbReference type="PIRSR" id="PIRSR622684-1"/>
    </source>
</evidence>
<dbReference type="InterPro" id="IPR001300">
    <property type="entry name" value="Peptidase_C2_calpain_cat"/>
</dbReference>
<organism evidence="8 9">
    <name type="scientific">Coprinopsis marcescibilis</name>
    <name type="common">Agaric fungus</name>
    <name type="synonym">Psathyrella marcescibilis</name>
    <dbReference type="NCBI Taxonomy" id="230819"/>
    <lineage>
        <taxon>Eukaryota</taxon>
        <taxon>Fungi</taxon>
        <taxon>Dikarya</taxon>
        <taxon>Basidiomycota</taxon>
        <taxon>Agaricomycotina</taxon>
        <taxon>Agaricomycetes</taxon>
        <taxon>Agaricomycetidae</taxon>
        <taxon>Agaricales</taxon>
        <taxon>Agaricineae</taxon>
        <taxon>Psathyrellaceae</taxon>
        <taxon>Coprinopsis</taxon>
    </lineage>
</organism>
<dbReference type="PROSITE" id="PS50203">
    <property type="entry name" value="CALPAIN_CAT"/>
    <property type="match status" value="1"/>
</dbReference>
<name>A0A5C3KTF0_COPMA</name>
<keyword evidence="3 6" id="KW-0378">Hydrolase</keyword>